<dbReference type="EMBL" id="PYBJ01000023">
    <property type="protein sequence ID" value="PSM39774.1"/>
    <property type="molecule type" value="Genomic_DNA"/>
</dbReference>
<dbReference type="SUPFAM" id="SSF54001">
    <property type="entry name" value="Cysteine proteinases"/>
    <property type="match status" value="1"/>
</dbReference>
<dbReference type="Gene3D" id="3.10.620.30">
    <property type="match status" value="1"/>
</dbReference>
<dbReference type="OrthoDB" id="4697328at2"/>
<dbReference type="InterPro" id="IPR002931">
    <property type="entry name" value="Transglutaminase-like"/>
</dbReference>
<accession>A0A2P8Q0L4</accession>
<sequence length="251" mass="27039">MTTGIGTALRPTRFLDHDAPVVREFVREALHTTEPGDPVAAAVALYYAVRDGIRYDVYDCDLSADGLRASSVIERGAGFCVHKSIVYAAAVRVVGIESRLVYADVRNHLASPRLRTLMGGDVFRFHSLTSVRLNGAWVRATPVFNALLCTLYGIKPLDFDGRADSYYHPYDEQGRRHMEFLAVRGEFDDFPYAEVVGGIRQAHPLLFAGSHTTTTGSLVSEATAATGATGAAGTTEAGTARTTCTAPLEGP</sequence>
<dbReference type="InterPro" id="IPR038765">
    <property type="entry name" value="Papain-like_cys_pep_sf"/>
</dbReference>
<evidence type="ECO:0000313" key="4">
    <source>
        <dbReference type="Proteomes" id="UP000240429"/>
    </source>
</evidence>
<feature type="domain" description="Transglutaminase-like" evidence="2">
    <location>
        <begin position="33"/>
        <end position="142"/>
    </location>
</feature>
<dbReference type="RefSeq" id="WP_107020042.1">
    <property type="nucleotide sequence ID" value="NZ_KZ679050.1"/>
</dbReference>
<gene>
    <name evidence="3" type="ORF">C6Y14_30295</name>
</gene>
<evidence type="ECO:0000259" key="2">
    <source>
        <dbReference type="Pfam" id="PF01841"/>
    </source>
</evidence>
<name>A0A2P8Q0L4_9ACTN</name>
<protein>
    <submittedName>
        <fullName evidence="3">Transglutaminase-like superfamily protein</fullName>
    </submittedName>
</protein>
<comment type="caution">
    <text evidence="3">The sequence shown here is derived from an EMBL/GenBank/DDBJ whole genome shotgun (WGS) entry which is preliminary data.</text>
</comment>
<dbReference type="PANTHER" id="PTHR33490:SF3">
    <property type="entry name" value="CONSERVED INTEGRAL MEMBRANE PROTEIN"/>
    <property type="match status" value="1"/>
</dbReference>
<dbReference type="Pfam" id="PF01841">
    <property type="entry name" value="Transglut_core"/>
    <property type="match status" value="1"/>
</dbReference>
<dbReference type="AlphaFoldDB" id="A0A2P8Q0L4"/>
<dbReference type="PANTHER" id="PTHR33490">
    <property type="entry name" value="BLR5614 PROTEIN-RELATED"/>
    <property type="match status" value="1"/>
</dbReference>
<evidence type="ECO:0000313" key="3">
    <source>
        <dbReference type="EMBL" id="PSM39774.1"/>
    </source>
</evidence>
<feature type="region of interest" description="Disordered" evidence="1">
    <location>
        <begin position="229"/>
        <end position="251"/>
    </location>
</feature>
<organism evidence="3 4">
    <name type="scientific">Streptomyces dioscori</name>
    <dbReference type="NCBI Taxonomy" id="2109333"/>
    <lineage>
        <taxon>Bacteria</taxon>
        <taxon>Bacillati</taxon>
        <taxon>Actinomycetota</taxon>
        <taxon>Actinomycetes</taxon>
        <taxon>Kitasatosporales</taxon>
        <taxon>Streptomycetaceae</taxon>
        <taxon>Streptomyces</taxon>
        <taxon>Streptomyces aurantiacus group</taxon>
    </lineage>
</organism>
<dbReference type="Proteomes" id="UP000240429">
    <property type="component" value="Unassembled WGS sequence"/>
</dbReference>
<keyword evidence="4" id="KW-1185">Reference proteome</keyword>
<reference evidence="3 4" key="1">
    <citation type="submission" date="2018-03" db="EMBL/GenBank/DDBJ databases">
        <title>Streptomyces dioscori sp. nov., a novel endophytic actinobacterium isolated from bulbil of Dioscorea bulbifera L.</title>
        <authorList>
            <person name="Zhikuan W."/>
        </authorList>
    </citation>
    <scope>NUCLEOTIDE SEQUENCE [LARGE SCALE GENOMIC DNA]</scope>
    <source>
        <strain evidence="3 4">A217</strain>
    </source>
</reference>
<proteinExistence type="predicted"/>
<evidence type="ECO:0000256" key="1">
    <source>
        <dbReference type="SAM" id="MobiDB-lite"/>
    </source>
</evidence>